<dbReference type="AlphaFoldDB" id="A0A0K2T4H8"/>
<evidence type="ECO:0000256" key="2">
    <source>
        <dbReference type="ARBA" id="ARBA00022723"/>
    </source>
</evidence>
<dbReference type="GO" id="GO:0033699">
    <property type="term" value="F:DNA 5'-adenosine monophosphate hydrolase activity"/>
    <property type="evidence" value="ECO:0007669"/>
    <property type="project" value="TreeGrafter"/>
</dbReference>
<dbReference type="OrthoDB" id="3512845at2759"/>
<keyword evidence="3" id="KW-0227">DNA damage</keyword>
<evidence type="ECO:0000256" key="5">
    <source>
        <dbReference type="ARBA" id="ARBA00022833"/>
    </source>
</evidence>
<sequence>MMILKSTSRNYPDIMLPKIGESIVCGRSRESKLKDTKISKQHIRIIVIDSTRIEILQLGSNNSSLDDDRLILRRGHRSLLNVNSTFKFLSGTDYEYKLTMIKNDDKKSCSENTKKSSLSNNSKKIEKHWSLGLISSMSNPSNQLYKDDSMVIIEDKFPKARHHFLALPLEKITTLKDLSECFIPLLKHLQSKSKKFIDDNYPDIAFKLGFHAIPSMTQIHCHIISQDFDSPCLKNKKHWNSFNTPFFIEISEFISLLDSSCQHVSIDEKKYLLYLKSELSCHKCTYKPKNMPDLKQHLAIHN</sequence>
<dbReference type="PANTHER" id="PTHR12486:SF4">
    <property type="entry name" value="APRATAXIN"/>
    <property type="match status" value="1"/>
</dbReference>
<organism evidence="12">
    <name type="scientific">Lepeophtheirus salmonis</name>
    <name type="common">Salmon louse</name>
    <name type="synonym">Caligus salmonis</name>
    <dbReference type="NCBI Taxonomy" id="72036"/>
    <lineage>
        <taxon>Eukaryota</taxon>
        <taxon>Metazoa</taxon>
        <taxon>Ecdysozoa</taxon>
        <taxon>Arthropoda</taxon>
        <taxon>Crustacea</taxon>
        <taxon>Multicrustacea</taxon>
        <taxon>Hexanauplia</taxon>
        <taxon>Copepoda</taxon>
        <taxon>Siphonostomatoida</taxon>
        <taxon>Caligidae</taxon>
        <taxon>Lepeophtheirus</taxon>
    </lineage>
</organism>
<keyword evidence="2" id="KW-0479">Metal-binding</keyword>
<keyword evidence="8" id="KW-0539">Nucleus</keyword>
<dbReference type="InterPro" id="IPR000253">
    <property type="entry name" value="FHA_dom"/>
</dbReference>
<feature type="domain" description="FHA" evidence="10">
    <location>
        <begin position="17"/>
        <end position="70"/>
    </location>
</feature>
<dbReference type="InterPro" id="IPR032566">
    <property type="entry name" value="Znf-C2HE"/>
</dbReference>
<keyword evidence="7" id="KW-0234">DNA repair</keyword>
<dbReference type="PANTHER" id="PTHR12486">
    <property type="entry name" value="APRATAXIN-RELATED"/>
    <property type="match status" value="1"/>
</dbReference>
<dbReference type="FunFam" id="3.30.428.10:FF:000004">
    <property type="entry name" value="aprataxin isoform X2"/>
    <property type="match status" value="1"/>
</dbReference>
<dbReference type="InterPro" id="IPR041388">
    <property type="entry name" value="FHA_2"/>
</dbReference>
<proteinExistence type="predicted"/>
<dbReference type="GO" id="GO:0005634">
    <property type="term" value="C:nucleus"/>
    <property type="evidence" value="ECO:0007669"/>
    <property type="project" value="UniProtKB-SubCell"/>
</dbReference>
<dbReference type="InterPro" id="IPR036265">
    <property type="entry name" value="HIT-like_sf"/>
</dbReference>
<evidence type="ECO:0000256" key="8">
    <source>
        <dbReference type="ARBA" id="ARBA00023242"/>
    </source>
</evidence>
<name>A0A0K2T4H8_LEPSM</name>
<reference evidence="12" key="1">
    <citation type="submission" date="2014-05" db="EMBL/GenBank/DDBJ databases">
        <authorList>
            <person name="Chronopoulou M."/>
        </authorList>
    </citation>
    <scope>NUCLEOTIDE SEQUENCE</scope>
    <source>
        <tissue evidence="12">Whole organism</tissue>
    </source>
</reference>
<evidence type="ECO:0000259" key="11">
    <source>
        <dbReference type="PROSITE" id="PS51084"/>
    </source>
</evidence>
<dbReference type="Gene3D" id="3.30.428.10">
    <property type="entry name" value="HIT-like"/>
    <property type="match status" value="1"/>
</dbReference>
<evidence type="ECO:0000256" key="7">
    <source>
        <dbReference type="ARBA" id="ARBA00023204"/>
    </source>
</evidence>
<dbReference type="PROSITE" id="PS50006">
    <property type="entry name" value="FHA_DOMAIN"/>
    <property type="match status" value="1"/>
</dbReference>
<evidence type="ECO:0000256" key="3">
    <source>
        <dbReference type="ARBA" id="ARBA00022763"/>
    </source>
</evidence>
<dbReference type="GO" id="GO:1990165">
    <property type="term" value="F:single-strand break-containing DNA binding"/>
    <property type="evidence" value="ECO:0007669"/>
    <property type="project" value="TreeGrafter"/>
</dbReference>
<dbReference type="SUPFAM" id="SSF54197">
    <property type="entry name" value="HIT-like"/>
    <property type="match status" value="1"/>
</dbReference>
<dbReference type="EMBL" id="HACA01003131">
    <property type="protein sequence ID" value="CDW20492.1"/>
    <property type="molecule type" value="Transcribed_RNA"/>
</dbReference>
<protein>
    <submittedName>
        <fullName evidence="12">Aprataxin [Echinops telfairi]</fullName>
    </submittedName>
</protein>
<dbReference type="InterPro" id="IPR011146">
    <property type="entry name" value="HIT-like"/>
</dbReference>
<evidence type="ECO:0000256" key="4">
    <source>
        <dbReference type="ARBA" id="ARBA00022801"/>
    </source>
</evidence>
<gene>
    <name evidence="12" type="primary">APTX</name>
</gene>
<keyword evidence="4" id="KW-0378">Hydrolase</keyword>
<accession>A0A0K2T4H8</accession>
<keyword evidence="5" id="KW-0862">Zinc</keyword>
<dbReference type="Pfam" id="PF16278">
    <property type="entry name" value="zf-C2HE"/>
    <property type="match status" value="1"/>
</dbReference>
<dbReference type="GO" id="GO:0003697">
    <property type="term" value="F:single-stranded DNA binding"/>
    <property type="evidence" value="ECO:0007669"/>
    <property type="project" value="TreeGrafter"/>
</dbReference>
<evidence type="ECO:0000313" key="12">
    <source>
        <dbReference type="EMBL" id="CDW20492.1"/>
    </source>
</evidence>
<keyword evidence="6" id="KW-0238">DNA-binding</keyword>
<dbReference type="SUPFAM" id="SSF49879">
    <property type="entry name" value="SMAD/FHA domain"/>
    <property type="match status" value="1"/>
</dbReference>
<dbReference type="InterPro" id="IPR008984">
    <property type="entry name" value="SMAD_FHA_dom_sf"/>
</dbReference>
<evidence type="ECO:0000256" key="9">
    <source>
        <dbReference type="PROSITE-ProRule" id="PRU00464"/>
    </source>
</evidence>
<evidence type="ECO:0000259" key="10">
    <source>
        <dbReference type="PROSITE" id="PS50006"/>
    </source>
</evidence>
<dbReference type="Pfam" id="PF11969">
    <property type="entry name" value="DcpS_C"/>
    <property type="match status" value="1"/>
</dbReference>
<comment type="caution">
    <text evidence="9">Lacks conserved residue(s) required for the propagation of feature annotation.</text>
</comment>
<dbReference type="GO" id="GO:0003725">
    <property type="term" value="F:double-stranded RNA binding"/>
    <property type="evidence" value="ECO:0007669"/>
    <property type="project" value="TreeGrafter"/>
</dbReference>
<dbReference type="GO" id="GO:0046872">
    <property type="term" value="F:metal ion binding"/>
    <property type="evidence" value="ECO:0007669"/>
    <property type="project" value="UniProtKB-KW"/>
</dbReference>
<dbReference type="GO" id="GO:0030983">
    <property type="term" value="F:mismatched DNA binding"/>
    <property type="evidence" value="ECO:0007669"/>
    <property type="project" value="TreeGrafter"/>
</dbReference>
<comment type="subcellular location">
    <subcellularLocation>
        <location evidence="1">Nucleus</location>
    </subcellularLocation>
</comment>
<dbReference type="Gene3D" id="2.60.200.20">
    <property type="match status" value="1"/>
</dbReference>
<evidence type="ECO:0000256" key="6">
    <source>
        <dbReference type="ARBA" id="ARBA00023125"/>
    </source>
</evidence>
<dbReference type="PROSITE" id="PS51084">
    <property type="entry name" value="HIT_2"/>
    <property type="match status" value="1"/>
</dbReference>
<dbReference type="Pfam" id="PF17913">
    <property type="entry name" value="FHA_2"/>
    <property type="match status" value="1"/>
</dbReference>
<dbReference type="GO" id="GO:0000012">
    <property type="term" value="P:single strand break repair"/>
    <property type="evidence" value="ECO:0007669"/>
    <property type="project" value="TreeGrafter"/>
</dbReference>
<evidence type="ECO:0000256" key="1">
    <source>
        <dbReference type="ARBA" id="ARBA00004123"/>
    </source>
</evidence>
<feature type="domain" description="HIT" evidence="11">
    <location>
        <begin position="130"/>
        <end position="233"/>
    </location>
</feature>